<organism evidence="2 3">
    <name type="scientific">Pseudonocardia xinjiangensis</name>
    <dbReference type="NCBI Taxonomy" id="75289"/>
    <lineage>
        <taxon>Bacteria</taxon>
        <taxon>Bacillati</taxon>
        <taxon>Actinomycetota</taxon>
        <taxon>Actinomycetes</taxon>
        <taxon>Pseudonocardiales</taxon>
        <taxon>Pseudonocardiaceae</taxon>
        <taxon>Pseudonocardia</taxon>
    </lineage>
</organism>
<feature type="domain" description="SnoaL-like" evidence="1">
    <location>
        <begin position="15"/>
        <end position="113"/>
    </location>
</feature>
<evidence type="ECO:0000313" key="3">
    <source>
        <dbReference type="Proteomes" id="UP001296706"/>
    </source>
</evidence>
<dbReference type="SUPFAM" id="SSF54427">
    <property type="entry name" value="NTF2-like"/>
    <property type="match status" value="1"/>
</dbReference>
<evidence type="ECO:0000313" key="2">
    <source>
        <dbReference type="EMBL" id="NMH77966.1"/>
    </source>
</evidence>
<protein>
    <submittedName>
        <fullName evidence="2">SnoaL-like domain-containing protein</fullName>
    </submittedName>
</protein>
<dbReference type="InterPro" id="IPR032710">
    <property type="entry name" value="NTF2-like_dom_sf"/>
</dbReference>
<proteinExistence type="predicted"/>
<sequence>MTTTETSPREIGVSFHHALATRDWPMLRALMSPNVTWTLPGDNAISGTAAGIDDVIARAELIAAYGVSSTLERVLVSRKNLAIGLRATARRGEHVLDEYIAAVCTLRQGRIVQVEAYLDDVDGMNAFFARDGG</sequence>
<accession>A0ABX1RFN9</accession>
<dbReference type="Gene3D" id="3.10.450.50">
    <property type="match status" value="1"/>
</dbReference>
<dbReference type="EMBL" id="JAAXKY010000033">
    <property type="protein sequence ID" value="NMH77966.1"/>
    <property type="molecule type" value="Genomic_DNA"/>
</dbReference>
<dbReference type="Proteomes" id="UP001296706">
    <property type="component" value="Unassembled WGS sequence"/>
</dbReference>
<evidence type="ECO:0000259" key="1">
    <source>
        <dbReference type="Pfam" id="PF12680"/>
    </source>
</evidence>
<dbReference type="RefSeq" id="WP_169396037.1">
    <property type="nucleotide sequence ID" value="NZ_BAAAJH010000013.1"/>
</dbReference>
<name>A0ABX1RFN9_9PSEU</name>
<dbReference type="Pfam" id="PF12680">
    <property type="entry name" value="SnoaL_2"/>
    <property type="match status" value="1"/>
</dbReference>
<dbReference type="InterPro" id="IPR037401">
    <property type="entry name" value="SnoaL-like"/>
</dbReference>
<reference evidence="2 3" key="1">
    <citation type="submission" date="2020-04" db="EMBL/GenBank/DDBJ databases">
        <authorList>
            <person name="Klaysubun C."/>
            <person name="Duangmal K."/>
            <person name="Lipun K."/>
        </authorList>
    </citation>
    <scope>NUCLEOTIDE SEQUENCE [LARGE SCALE GENOMIC DNA]</scope>
    <source>
        <strain evidence="2 3">JCM 11839</strain>
    </source>
</reference>
<gene>
    <name evidence="2" type="ORF">HF577_12835</name>
</gene>
<comment type="caution">
    <text evidence="2">The sequence shown here is derived from an EMBL/GenBank/DDBJ whole genome shotgun (WGS) entry which is preliminary data.</text>
</comment>
<keyword evidence="3" id="KW-1185">Reference proteome</keyword>